<dbReference type="AlphaFoldDB" id="A0A9W7W3G0"/>
<organism evidence="2 3">
    <name type="scientific">Teratosphaeria destructans</name>
    <dbReference type="NCBI Taxonomy" id="418781"/>
    <lineage>
        <taxon>Eukaryota</taxon>
        <taxon>Fungi</taxon>
        <taxon>Dikarya</taxon>
        <taxon>Ascomycota</taxon>
        <taxon>Pezizomycotina</taxon>
        <taxon>Dothideomycetes</taxon>
        <taxon>Dothideomycetidae</taxon>
        <taxon>Mycosphaerellales</taxon>
        <taxon>Teratosphaeriaceae</taxon>
        <taxon>Teratosphaeria</taxon>
    </lineage>
</organism>
<evidence type="ECO:0000313" key="2">
    <source>
        <dbReference type="EMBL" id="KAH9830241.1"/>
    </source>
</evidence>
<comment type="caution">
    <text evidence="2">The sequence shown here is derived from an EMBL/GenBank/DDBJ whole genome shotgun (WGS) entry which is preliminary data.</text>
</comment>
<protein>
    <submittedName>
        <fullName evidence="2">Uncharacterized protein</fullName>
    </submittedName>
</protein>
<proteinExistence type="predicted"/>
<dbReference type="Proteomes" id="UP001138500">
    <property type="component" value="Unassembled WGS sequence"/>
</dbReference>
<evidence type="ECO:0000256" key="1">
    <source>
        <dbReference type="SAM" id="MobiDB-lite"/>
    </source>
</evidence>
<reference evidence="2 3" key="2">
    <citation type="journal article" date="2021" name="Curr. Genet.">
        <title>Genetic response to nitrogen starvation in the aggressive Eucalyptus foliar pathogen Teratosphaeria destructans.</title>
        <authorList>
            <person name="Havenga M."/>
            <person name="Wingfield B.D."/>
            <person name="Wingfield M.J."/>
            <person name="Dreyer L.L."/>
            <person name="Roets F."/>
            <person name="Aylward J."/>
        </authorList>
    </citation>
    <scope>NUCLEOTIDE SEQUENCE [LARGE SCALE GENOMIC DNA]</scope>
    <source>
        <strain evidence="2">CMW44962</strain>
    </source>
</reference>
<sequence length="90" mass="9844">MLSGGEATDRVLGSTMGIAFRVRCAIGWWSFIACWWYDACCATGLNVFGGAEERRKDGFEVGCTCCCSGEPSGEPEDSEPRSEEDAEWMD</sequence>
<dbReference type="EMBL" id="RIBY02001290">
    <property type="protein sequence ID" value="KAH9830241.1"/>
    <property type="molecule type" value="Genomic_DNA"/>
</dbReference>
<reference evidence="2 3" key="1">
    <citation type="journal article" date="2018" name="IMA Fungus">
        <title>IMA Genome-F 10: Nine draft genome sequences of Claviceps purpurea s.lat., including C. arundinis, C. humidiphila, and C. cf. spartinae, pseudomolecules for the pitch canker pathogen Fusarium circinatum, draft genome of Davidsoniella eucalypti, Grosmannia galeiformis, Quambalaria eucalypti, and Teratosphaeria destructans.</title>
        <authorList>
            <person name="Wingfield B.D."/>
            <person name="Liu M."/>
            <person name="Nguyen H.D."/>
            <person name="Lane F.A."/>
            <person name="Morgan S.W."/>
            <person name="De Vos L."/>
            <person name="Wilken P.M."/>
            <person name="Duong T.A."/>
            <person name="Aylward J."/>
            <person name="Coetzee M.P."/>
            <person name="Dadej K."/>
            <person name="De Beer Z.W."/>
            <person name="Findlay W."/>
            <person name="Havenga M."/>
            <person name="Kolarik M."/>
            <person name="Menzies J.G."/>
            <person name="Naidoo K."/>
            <person name="Pochopski O."/>
            <person name="Shoukouhi P."/>
            <person name="Santana Q.C."/>
            <person name="Seifert K.A."/>
            <person name="Soal N."/>
            <person name="Steenkamp E.T."/>
            <person name="Tatham C.T."/>
            <person name="van der Nest M.A."/>
            <person name="Wingfield M.J."/>
        </authorList>
    </citation>
    <scope>NUCLEOTIDE SEQUENCE [LARGE SCALE GENOMIC DNA]</scope>
    <source>
        <strain evidence="2">CMW44962</strain>
    </source>
</reference>
<accession>A0A9W7W3G0</accession>
<name>A0A9W7W3G0_9PEZI</name>
<evidence type="ECO:0000313" key="3">
    <source>
        <dbReference type="Proteomes" id="UP001138500"/>
    </source>
</evidence>
<gene>
    <name evidence="2" type="ORF">Tdes44962_MAKER09061</name>
</gene>
<feature type="region of interest" description="Disordered" evidence="1">
    <location>
        <begin position="68"/>
        <end position="90"/>
    </location>
</feature>
<keyword evidence="3" id="KW-1185">Reference proteome</keyword>